<comment type="caution">
    <text evidence="3">The sequence shown here is derived from an EMBL/GenBank/DDBJ whole genome shotgun (WGS) entry which is preliminary data.</text>
</comment>
<dbReference type="AlphaFoldDB" id="W6UJI1"/>
<dbReference type="OrthoDB" id="9986177at2759"/>
<dbReference type="PANTHER" id="PTHR15136:SF5">
    <property type="entry name" value="STROMAL INTERACTION MOLECULE HOMOLOG"/>
    <property type="match status" value="1"/>
</dbReference>
<dbReference type="Proteomes" id="UP000019149">
    <property type="component" value="Unassembled WGS sequence"/>
</dbReference>
<dbReference type="Pfam" id="PF25578">
    <property type="entry name" value="EF-hand_STIM1"/>
    <property type="match status" value="1"/>
</dbReference>
<proteinExistence type="predicted"/>
<dbReference type="EMBL" id="APAU02000018">
    <property type="protein sequence ID" value="EUB61675.1"/>
    <property type="molecule type" value="Genomic_DNA"/>
</dbReference>
<dbReference type="GO" id="GO:0005246">
    <property type="term" value="F:calcium channel regulator activity"/>
    <property type="evidence" value="ECO:0007669"/>
    <property type="project" value="InterPro"/>
</dbReference>
<dbReference type="GO" id="GO:0005509">
    <property type="term" value="F:calcium ion binding"/>
    <property type="evidence" value="ECO:0007669"/>
    <property type="project" value="TreeGrafter"/>
</dbReference>
<dbReference type="InterPro" id="IPR057835">
    <property type="entry name" value="EF-hand_STIM1/2"/>
</dbReference>
<name>W6UJI1_ECHGR</name>
<dbReference type="KEGG" id="egl:EGR_03489"/>
<dbReference type="InterPro" id="IPR037608">
    <property type="entry name" value="STIM1/2"/>
</dbReference>
<dbReference type="GeneID" id="36339204"/>
<organism evidence="3 4">
    <name type="scientific">Echinococcus granulosus</name>
    <name type="common">Hydatid tapeworm</name>
    <dbReference type="NCBI Taxonomy" id="6210"/>
    <lineage>
        <taxon>Eukaryota</taxon>
        <taxon>Metazoa</taxon>
        <taxon>Spiralia</taxon>
        <taxon>Lophotrochozoa</taxon>
        <taxon>Platyhelminthes</taxon>
        <taxon>Cestoda</taxon>
        <taxon>Eucestoda</taxon>
        <taxon>Cyclophyllidea</taxon>
        <taxon>Taeniidae</taxon>
        <taxon>Echinococcus</taxon>
        <taxon>Echinococcus granulosus group</taxon>
    </lineage>
</organism>
<feature type="transmembrane region" description="Helical" evidence="1">
    <location>
        <begin position="135"/>
        <end position="152"/>
    </location>
</feature>
<dbReference type="CTD" id="36339204"/>
<dbReference type="GO" id="GO:0002115">
    <property type="term" value="P:store-operated calcium entry"/>
    <property type="evidence" value="ECO:0007669"/>
    <property type="project" value="TreeGrafter"/>
</dbReference>
<accession>W6UJI1</accession>
<evidence type="ECO:0000313" key="4">
    <source>
        <dbReference type="Proteomes" id="UP000019149"/>
    </source>
</evidence>
<evidence type="ECO:0000313" key="3">
    <source>
        <dbReference type="EMBL" id="EUB61675.1"/>
    </source>
</evidence>
<reference evidence="3 4" key="1">
    <citation type="journal article" date="2013" name="Nat. Genet.">
        <title>The genome of the hydatid tapeworm Echinococcus granulosus.</title>
        <authorList>
            <person name="Zheng H."/>
            <person name="Zhang W."/>
            <person name="Zhang L."/>
            <person name="Zhang Z."/>
            <person name="Li J."/>
            <person name="Lu G."/>
            <person name="Zhu Y."/>
            <person name="Wang Y."/>
            <person name="Huang Y."/>
            <person name="Liu J."/>
            <person name="Kang H."/>
            <person name="Chen J."/>
            <person name="Wang L."/>
            <person name="Chen A."/>
            <person name="Yu S."/>
            <person name="Gao Z."/>
            <person name="Jin L."/>
            <person name="Gu W."/>
            <person name="Wang Z."/>
            <person name="Zhao L."/>
            <person name="Shi B."/>
            <person name="Wen H."/>
            <person name="Lin R."/>
            <person name="Jones M.K."/>
            <person name="Brejova B."/>
            <person name="Vinar T."/>
            <person name="Zhao G."/>
            <person name="McManus D.P."/>
            <person name="Chen Z."/>
            <person name="Zhou Y."/>
            <person name="Wang S."/>
        </authorList>
    </citation>
    <scope>NUCLEOTIDE SEQUENCE [LARGE SCALE GENOMIC DNA]</scope>
</reference>
<dbReference type="STRING" id="6210.W6UJI1"/>
<sequence length="156" mass="17434">MHELETKTSAYYQGWQIIKLTISFSEKQPQSAITDETCNSEVCANANDVSRCHKKTLAFEAIADLHSQLDGDSSGGIDVSEASLFLGDKLSYPVDQFNQRDLSQEDGIISLLDLWVAWRKNPGSSFLMGCLNSPLMSYLGMTFLVPFLNFIIKQKK</sequence>
<evidence type="ECO:0000259" key="2">
    <source>
        <dbReference type="Pfam" id="PF25578"/>
    </source>
</evidence>
<gene>
    <name evidence="3" type="ORF">EGR_03489</name>
</gene>
<dbReference type="GO" id="GO:0005783">
    <property type="term" value="C:endoplasmic reticulum"/>
    <property type="evidence" value="ECO:0007669"/>
    <property type="project" value="TreeGrafter"/>
</dbReference>
<keyword evidence="1" id="KW-0812">Transmembrane</keyword>
<dbReference type="PANTHER" id="PTHR15136">
    <property type="entry name" value="STROMAL INTERACTION MOLECULE HOMOLOG"/>
    <property type="match status" value="1"/>
</dbReference>
<feature type="domain" description="STIM1/2 EF-hand" evidence="2">
    <location>
        <begin position="41"/>
        <end position="119"/>
    </location>
</feature>
<keyword evidence="4" id="KW-1185">Reference proteome</keyword>
<dbReference type="RefSeq" id="XP_024352871.1">
    <property type="nucleotide sequence ID" value="XM_024492738.1"/>
</dbReference>
<keyword evidence="1" id="KW-1133">Transmembrane helix</keyword>
<dbReference type="GO" id="GO:0005886">
    <property type="term" value="C:plasma membrane"/>
    <property type="evidence" value="ECO:0007669"/>
    <property type="project" value="TreeGrafter"/>
</dbReference>
<dbReference type="GO" id="GO:0006874">
    <property type="term" value="P:intracellular calcium ion homeostasis"/>
    <property type="evidence" value="ECO:0007669"/>
    <property type="project" value="TreeGrafter"/>
</dbReference>
<evidence type="ECO:0000256" key="1">
    <source>
        <dbReference type="SAM" id="Phobius"/>
    </source>
</evidence>
<protein>
    <submittedName>
        <fullName evidence="3">Stromal interaction molecule</fullName>
    </submittedName>
</protein>
<keyword evidence="1" id="KW-0472">Membrane</keyword>
<dbReference type="Gene3D" id="1.10.238.180">
    <property type="match status" value="1"/>
</dbReference>